<evidence type="ECO:0000313" key="2">
    <source>
        <dbReference type="Proteomes" id="UP001310594"/>
    </source>
</evidence>
<dbReference type="Proteomes" id="UP001310594">
    <property type="component" value="Unassembled WGS sequence"/>
</dbReference>
<sequence length="129" mass="14389">MSSAQHFFEIAELRDVVLDKLSVRQRLVLQRVNRAFQKSVENSISLRYGDATTFSPVLDSLRGITIVSKDGRHAHGLYHIDSIQLSYNFDKIEENLRGSKLTGDLKMPTFTFSLKDASINGSDSGGELA</sequence>
<dbReference type="EMBL" id="JAVRQU010000024">
    <property type="protein sequence ID" value="KAK5690580.1"/>
    <property type="molecule type" value="Genomic_DNA"/>
</dbReference>
<gene>
    <name evidence="1" type="ORF">LTR97_012133</name>
</gene>
<comment type="caution">
    <text evidence="1">The sequence shown here is derived from an EMBL/GenBank/DDBJ whole genome shotgun (WGS) entry which is preliminary data.</text>
</comment>
<evidence type="ECO:0000313" key="1">
    <source>
        <dbReference type="EMBL" id="KAK5690580.1"/>
    </source>
</evidence>
<proteinExistence type="predicted"/>
<accession>A0AAN7VXG6</accession>
<reference evidence="1" key="1">
    <citation type="submission" date="2023-08" db="EMBL/GenBank/DDBJ databases">
        <title>Black Yeasts Isolated from many extreme environments.</title>
        <authorList>
            <person name="Coleine C."/>
            <person name="Stajich J.E."/>
            <person name="Selbmann L."/>
        </authorList>
    </citation>
    <scope>NUCLEOTIDE SEQUENCE</scope>
    <source>
        <strain evidence="1">CCFEE 5810</strain>
    </source>
</reference>
<organism evidence="1 2">
    <name type="scientific">Elasticomyces elasticus</name>
    <dbReference type="NCBI Taxonomy" id="574655"/>
    <lineage>
        <taxon>Eukaryota</taxon>
        <taxon>Fungi</taxon>
        <taxon>Dikarya</taxon>
        <taxon>Ascomycota</taxon>
        <taxon>Pezizomycotina</taxon>
        <taxon>Dothideomycetes</taxon>
        <taxon>Dothideomycetidae</taxon>
        <taxon>Mycosphaerellales</taxon>
        <taxon>Teratosphaeriaceae</taxon>
        <taxon>Elasticomyces</taxon>
    </lineage>
</organism>
<evidence type="ECO:0008006" key="3">
    <source>
        <dbReference type="Google" id="ProtNLM"/>
    </source>
</evidence>
<dbReference type="AlphaFoldDB" id="A0AAN7VXG6"/>
<name>A0AAN7VXG6_9PEZI</name>
<protein>
    <recommendedName>
        <fullName evidence="3">F-box domain-containing protein</fullName>
    </recommendedName>
</protein>